<dbReference type="GO" id="GO:0000076">
    <property type="term" value="P:DNA replication checkpoint signaling"/>
    <property type="evidence" value="ECO:0007669"/>
    <property type="project" value="TreeGrafter"/>
</dbReference>
<dbReference type="GO" id="GO:0006281">
    <property type="term" value="P:DNA repair"/>
    <property type="evidence" value="ECO:0007669"/>
    <property type="project" value="TreeGrafter"/>
</dbReference>
<feature type="compositionally biased region" description="Low complexity" evidence="4">
    <location>
        <begin position="481"/>
        <end position="493"/>
    </location>
</feature>
<evidence type="ECO:0000256" key="3">
    <source>
        <dbReference type="ARBA" id="ARBA00023242"/>
    </source>
</evidence>
<dbReference type="KEGG" id="tpal:117639213"/>
<dbReference type="InterPro" id="IPR044998">
    <property type="entry name" value="Timeless"/>
</dbReference>
<evidence type="ECO:0000313" key="8">
    <source>
        <dbReference type="RefSeq" id="XP_034230548.1"/>
    </source>
</evidence>
<feature type="domain" description="Timeless N-terminal" evidence="5">
    <location>
        <begin position="24"/>
        <end position="277"/>
    </location>
</feature>
<dbReference type="GO" id="GO:0043111">
    <property type="term" value="P:replication fork arrest"/>
    <property type="evidence" value="ECO:0007669"/>
    <property type="project" value="TreeGrafter"/>
</dbReference>
<keyword evidence="3" id="KW-0539">Nucleus</keyword>
<feature type="compositionally biased region" description="Low complexity" evidence="4">
    <location>
        <begin position="307"/>
        <end position="317"/>
    </location>
</feature>
<feature type="region of interest" description="Disordered" evidence="4">
    <location>
        <begin position="246"/>
        <end position="421"/>
    </location>
</feature>
<dbReference type="GO" id="GO:0031298">
    <property type="term" value="C:replication fork protection complex"/>
    <property type="evidence" value="ECO:0007669"/>
    <property type="project" value="TreeGrafter"/>
</dbReference>
<keyword evidence="7" id="KW-1185">Reference proteome</keyword>
<evidence type="ECO:0000259" key="5">
    <source>
        <dbReference type="Pfam" id="PF04821"/>
    </source>
</evidence>
<feature type="region of interest" description="Disordered" evidence="4">
    <location>
        <begin position="1207"/>
        <end position="1245"/>
    </location>
</feature>
<dbReference type="GO" id="GO:0003677">
    <property type="term" value="F:DNA binding"/>
    <property type="evidence" value="ECO:0007669"/>
    <property type="project" value="TreeGrafter"/>
</dbReference>
<dbReference type="FunCoup" id="A0A6P8XUG8">
    <property type="interactions" value="22"/>
</dbReference>
<dbReference type="InterPro" id="IPR007725">
    <property type="entry name" value="TIMELESS_C"/>
</dbReference>
<evidence type="ECO:0000256" key="2">
    <source>
        <dbReference type="ARBA" id="ARBA00008174"/>
    </source>
</evidence>
<evidence type="ECO:0000259" key="6">
    <source>
        <dbReference type="Pfam" id="PF05029"/>
    </source>
</evidence>
<feature type="region of interest" description="Disordered" evidence="4">
    <location>
        <begin position="440"/>
        <end position="523"/>
    </location>
</feature>
<organism evidence="8">
    <name type="scientific">Thrips palmi</name>
    <name type="common">Melon thrips</name>
    <dbReference type="NCBI Taxonomy" id="161013"/>
    <lineage>
        <taxon>Eukaryota</taxon>
        <taxon>Metazoa</taxon>
        <taxon>Ecdysozoa</taxon>
        <taxon>Arthropoda</taxon>
        <taxon>Hexapoda</taxon>
        <taxon>Insecta</taxon>
        <taxon>Pterygota</taxon>
        <taxon>Neoptera</taxon>
        <taxon>Paraneoptera</taxon>
        <taxon>Thysanoptera</taxon>
        <taxon>Terebrantia</taxon>
        <taxon>Thripoidea</taxon>
        <taxon>Thripidae</taxon>
        <taxon>Thrips</taxon>
    </lineage>
</organism>
<dbReference type="PANTHER" id="PTHR22940:SF5">
    <property type="entry name" value="PROTEIN TIMELESS"/>
    <property type="match status" value="1"/>
</dbReference>
<comment type="similarity">
    <text evidence="2">Belongs to the timeless family.</text>
</comment>
<feature type="compositionally biased region" description="Polar residues" evidence="4">
    <location>
        <begin position="254"/>
        <end position="300"/>
    </location>
</feature>
<dbReference type="Pfam" id="PF05029">
    <property type="entry name" value="TIMELESS_C"/>
    <property type="match status" value="1"/>
</dbReference>
<dbReference type="InterPro" id="IPR006906">
    <property type="entry name" value="Timeless_N"/>
</dbReference>
<protein>
    <submittedName>
        <fullName evidence="8">Protein timeless isoform X1</fullName>
    </submittedName>
</protein>
<dbReference type="RefSeq" id="XP_034230548.1">
    <property type="nucleotide sequence ID" value="XM_034374657.1"/>
</dbReference>
<feature type="compositionally biased region" description="Polar residues" evidence="4">
    <location>
        <begin position="1221"/>
        <end position="1233"/>
    </location>
</feature>
<dbReference type="AlphaFoldDB" id="A0A6P8XUG8"/>
<reference evidence="8" key="1">
    <citation type="submission" date="2025-08" db="UniProtKB">
        <authorList>
            <consortium name="RefSeq"/>
        </authorList>
    </citation>
    <scope>IDENTIFICATION</scope>
    <source>
        <tissue evidence="8">Total insect</tissue>
    </source>
</reference>
<proteinExistence type="inferred from homology"/>
<sequence>MDWLAVNPQFHGTFASLGAQVGDTYKVNEGCLATLCDILAKLTIEDRTLRTFRRAMGFAQVVKKDLLPLLVGVRDDSKIVDATIKILLNVTVPVECLLPMEVMLKTDVGRYTVMELNMLLSSSKEAFVSPQSTRPVVDHIKTILEKESKLTPDDCESISNCLLLLRNILHIPEHRPAGNGATMQNQILWNLFAQNVDKVLIQLMTSKYQAYFGVTMVQLIALMYKDQQVGTLQKLLNLWFESSLSDSSEGNESNTSPQHQASGDSSSLMTSDPTSDSSDNGGSNKKRNPYQSGDSKCVNNESDDSQSSEPGLSTSSSPAAHPCASQGTPMDSDHQNQHQVRLTHPPMGKVRVKSLSELQTRPRRMEKHSDAESSLADDSAGHSGSWSRHSLLKANQSSGFSSQSQSHDSFPHGKHHSHSQDAFGKMYEPIGKSQECKLLKDSHSKLHQPHSSGLNNGGNPTKAPGKKGESGSEVSDCGYGTQQENQESNSTSSNEEDAPQRVKHQKPQHMLQKSRYINGKPNITPQERKELHRKKLVKRSHTNTMHMKALLHHVPSDEDVSNLLKEFTVDFLLRGYACLVKVLHNCLLDGAPVQMDTSHFFWLVTYFLKFATQLELDLEHISSSVLTIDIVSYLTYEGVNLYEELQMSIQSSGRDLKPCLRRMHLVVTSIREFIQAVEAYKKITHLTEEDRNHLLKLQLQIAEVHDLRGLFVLLLRHYNPTLQSHQFLQDLVVTNHNLLMFVENTVKLPEFQAKVNLEQHIKQFGTIEVMRNYGLLLEDFLNNGEFVNDCILTMMHHVAGDLSQVAVLFQPSILCSLSGIWESDYELCDDWSDLIEYVLHKFVRNPSCSKANSSMQVEGRHVSPISEANKTEWTKEDSNNLYWYYQQCSSCEDPIEAIINMYENSGVHDKTRISVIQQLLQQDVINERQYDSYMERETMHTMSEKRRSSIYSAQKSARLENAARGGSDERQNQNQLTEDMEEDSVVAANDIKALKDQLESEGHGQMITWLQELLLEVCFVKLSLETNLPAVKEPISHIYTRLHQSTPLVPWYTEQEQCLHYPTFILLLHKLGFHLAGDAGKLFPRVPHFWATDVLYQTAEKLGSIDEGNLKFDASLCKSGVGHQVDILAPLNRLSMDFTNSNTAGSGFAENSFFTPSAASKTSLSLSRFTPEPVMYNMPNWLQVVQQCRTSRQASLLETSKCPAGMKDKTSTFPVGLPGSPSLTSNKNNQDSSSVERESSNDQLKSDVLGILKSCELETNQDISDMDTST</sequence>
<feature type="domain" description="Timeless C-terminal" evidence="6">
    <location>
        <begin position="996"/>
        <end position="1096"/>
    </location>
</feature>
<evidence type="ECO:0000256" key="1">
    <source>
        <dbReference type="ARBA" id="ARBA00004123"/>
    </source>
</evidence>
<feature type="compositionally biased region" description="Polar residues" evidence="4">
    <location>
        <begin position="449"/>
        <end position="459"/>
    </location>
</feature>
<name>A0A6P8XUG8_THRPL</name>
<dbReference type="GeneID" id="117639213"/>
<dbReference type="Pfam" id="PF04821">
    <property type="entry name" value="TIMELESS"/>
    <property type="match status" value="1"/>
</dbReference>
<gene>
    <name evidence="8" type="primary">LOC117639213</name>
</gene>
<dbReference type="CTD" id="107698"/>
<evidence type="ECO:0000256" key="4">
    <source>
        <dbReference type="SAM" id="MobiDB-lite"/>
    </source>
</evidence>
<feature type="region of interest" description="Disordered" evidence="4">
    <location>
        <begin position="957"/>
        <end position="982"/>
    </location>
</feature>
<dbReference type="OrthoDB" id="6429365at2759"/>
<dbReference type="InParanoid" id="A0A6P8XUG8"/>
<accession>A0A6P8XUG8</accession>
<dbReference type="Proteomes" id="UP000515158">
    <property type="component" value="Unplaced"/>
</dbReference>
<dbReference type="GO" id="GO:0048511">
    <property type="term" value="P:rhythmic process"/>
    <property type="evidence" value="ECO:0007669"/>
    <property type="project" value="UniProtKB-KW"/>
</dbReference>
<comment type="subcellular location">
    <subcellularLocation>
        <location evidence="1">Nucleus</location>
    </subcellularLocation>
</comment>
<dbReference type="GO" id="GO:0009649">
    <property type="term" value="P:entrainment of circadian clock"/>
    <property type="evidence" value="ECO:0007669"/>
    <property type="project" value="TreeGrafter"/>
</dbReference>
<dbReference type="PANTHER" id="PTHR22940">
    <property type="entry name" value="TIMEOUT/TIMELESS-2"/>
    <property type="match status" value="1"/>
</dbReference>
<feature type="compositionally biased region" description="Low complexity" evidence="4">
    <location>
        <begin position="396"/>
        <end position="408"/>
    </location>
</feature>
<evidence type="ECO:0000313" key="7">
    <source>
        <dbReference type="Proteomes" id="UP000515158"/>
    </source>
</evidence>